<proteinExistence type="predicted"/>
<dbReference type="GeneID" id="17291656"/>
<dbReference type="Proteomes" id="UP000011087">
    <property type="component" value="Unassembled WGS sequence"/>
</dbReference>
<sequence length="209" mass="22852">MDDHFIYPSQATYPHGATMCTPACYLLACGMLGDYGVRIPPTRAQMDVIMTVASRTQKILIEGSNQQERLFSVYHVLEAIESPTGVGATEVMGTVDALPEGFIQGFEDDGDRGCIIRDLGTAVRSLRPNQALLVTAHHHTTALLRPAGEDSALWHFDPMVARLLRLRNPEEALQLITTTIPSKEYAGLLVYQKGDARSTPGSLSTGRLR</sequence>
<gene>
    <name evidence="1" type="ORF">GUITHDRAFT_146891</name>
</gene>
<keyword evidence="3" id="KW-1185">Reference proteome</keyword>
<evidence type="ECO:0000313" key="1">
    <source>
        <dbReference type="EMBL" id="EKX34886.1"/>
    </source>
</evidence>
<dbReference type="KEGG" id="gtt:GUITHDRAFT_146891"/>
<dbReference type="AlphaFoldDB" id="L1IF60"/>
<evidence type="ECO:0000313" key="2">
    <source>
        <dbReference type="EnsemblProtists" id="EKX34886"/>
    </source>
</evidence>
<evidence type="ECO:0000313" key="3">
    <source>
        <dbReference type="Proteomes" id="UP000011087"/>
    </source>
</evidence>
<reference evidence="1 3" key="1">
    <citation type="journal article" date="2012" name="Nature">
        <title>Algal genomes reveal evolutionary mosaicism and the fate of nucleomorphs.</title>
        <authorList>
            <consortium name="DOE Joint Genome Institute"/>
            <person name="Curtis B.A."/>
            <person name="Tanifuji G."/>
            <person name="Burki F."/>
            <person name="Gruber A."/>
            <person name="Irimia M."/>
            <person name="Maruyama S."/>
            <person name="Arias M.C."/>
            <person name="Ball S.G."/>
            <person name="Gile G.H."/>
            <person name="Hirakawa Y."/>
            <person name="Hopkins J.F."/>
            <person name="Kuo A."/>
            <person name="Rensing S.A."/>
            <person name="Schmutz J."/>
            <person name="Symeonidi A."/>
            <person name="Elias M."/>
            <person name="Eveleigh R.J."/>
            <person name="Herman E.K."/>
            <person name="Klute M.J."/>
            <person name="Nakayama T."/>
            <person name="Obornik M."/>
            <person name="Reyes-Prieto A."/>
            <person name="Armbrust E.V."/>
            <person name="Aves S.J."/>
            <person name="Beiko R.G."/>
            <person name="Coutinho P."/>
            <person name="Dacks J.B."/>
            <person name="Durnford D.G."/>
            <person name="Fast N.M."/>
            <person name="Green B.R."/>
            <person name="Grisdale C.J."/>
            <person name="Hempel F."/>
            <person name="Henrissat B."/>
            <person name="Hoppner M.P."/>
            <person name="Ishida K."/>
            <person name="Kim E."/>
            <person name="Koreny L."/>
            <person name="Kroth P.G."/>
            <person name="Liu Y."/>
            <person name="Malik S.B."/>
            <person name="Maier U.G."/>
            <person name="McRose D."/>
            <person name="Mock T."/>
            <person name="Neilson J.A."/>
            <person name="Onodera N.T."/>
            <person name="Poole A.M."/>
            <person name="Pritham E.J."/>
            <person name="Richards T.A."/>
            <person name="Rocap G."/>
            <person name="Roy S.W."/>
            <person name="Sarai C."/>
            <person name="Schaack S."/>
            <person name="Shirato S."/>
            <person name="Slamovits C.H."/>
            <person name="Spencer D.F."/>
            <person name="Suzuki S."/>
            <person name="Worden A.Z."/>
            <person name="Zauner S."/>
            <person name="Barry K."/>
            <person name="Bell C."/>
            <person name="Bharti A.K."/>
            <person name="Crow J.A."/>
            <person name="Grimwood J."/>
            <person name="Kramer R."/>
            <person name="Lindquist E."/>
            <person name="Lucas S."/>
            <person name="Salamov A."/>
            <person name="McFadden G.I."/>
            <person name="Lane C.E."/>
            <person name="Keeling P.J."/>
            <person name="Gray M.W."/>
            <person name="Grigoriev I.V."/>
            <person name="Archibald J.M."/>
        </authorList>
    </citation>
    <scope>NUCLEOTIDE SEQUENCE</scope>
    <source>
        <strain evidence="1 3">CCMP2712</strain>
    </source>
</reference>
<accession>L1IF60</accession>
<dbReference type="RefSeq" id="XP_005821866.1">
    <property type="nucleotide sequence ID" value="XM_005821809.1"/>
</dbReference>
<organism evidence="1">
    <name type="scientific">Guillardia theta (strain CCMP2712)</name>
    <name type="common">Cryptophyte</name>
    <dbReference type="NCBI Taxonomy" id="905079"/>
    <lineage>
        <taxon>Eukaryota</taxon>
        <taxon>Cryptophyceae</taxon>
        <taxon>Pyrenomonadales</taxon>
        <taxon>Geminigeraceae</taxon>
        <taxon>Guillardia</taxon>
    </lineage>
</organism>
<dbReference type="EnsemblProtists" id="EKX34886">
    <property type="protein sequence ID" value="EKX34886"/>
    <property type="gene ID" value="GUITHDRAFT_146891"/>
</dbReference>
<name>L1IF60_GUITC</name>
<reference evidence="3" key="2">
    <citation type="submission" date="2012-11" db="EMBL/GenBank/DDBJ databases">
        <authorList>
            <person name="Kuo A."/>
            <person name="Curtis B.A."/>
            <person name="Tanifuji G."/>
            <person name="Burki F."/>
            <person name="Gruber A."/>
            <person name="Irimia M."/>
            <person name="Maruyama S."/>
            <person name="Arias M.C."/>
            <person name="Ball S.G."/>
            <person name="Gile G.H."/>
            <person name="Hirakawa Y."/>
            <person name="Hopkins J.F."/>
            <person name="Rensing S.A."/>
            <person name="Schmutz J."/>
            <person name="Symeonidi A."/>
            <person name="Elias M."/>
            <person name="Eveleigh R.J."/>
            <person name="Herman E.K."/>
            <person name="Klute M.J."/>
            <person name="Nakayama T."/>
            <person name="Obornik M."/>
            <person name="Reyes-Prieto A."/>
            <person name="Armbrust E.V."/>
            <person name="Aves S.J."/>
            <person name="Beiko R.G."/>
            <person name="Coutinho P."/>
            <person name="Dacks J.B."/>
            <person name="Durnford D.G."/>
            <person name="Fast N.M."/>
            <person name="Green B.R."/>
            <person name="Grisdale C."/>
            <person name="Hempe F."/>
            <person name="Henrissat B."/>
            <person name="Hoppner M.P."/>
            <person name="Ishida K.-I."/>
            <person name="Kim E."/>
            <person name="Koreny L."/>
            <person name="Kroth P.G."/>
            <person name="Liu Y."/>
            <person name="Malik S.-B."/>
            <person name="Maier U.G."/>
            <person name="McRose D."/>
            <person name="Mock T."/>
            <person name="Neilson J.A."/>
            <person name="Onodera N.T."/>
            <person name="Poole A.M."/>
            <person name="Pritham E.J."/>
            <person name="Richards T.A."/>
            <person name="Rocap G."/>
            <person name="Roy S.W."/>
            <person name="Sarai C."/>
            <person name="Schaack S."/>
            <person name="Shirato S."/>
            <person name="Slamovits C.H."/>
            <person name="Spencer D.F."/>
            <person name="Suzuki S."/>
            <person name="Worden A.Z."/>
            <person name="Zauner S."/>
            <person name="Barry K."/>
            <person name="Bell C."/>
            <person name="Bharti A.K."/>
            <person name="Crow J.A."/>
            <person name="Grimwood J."/>
            <person name="Kramer R."/>
            <person name="Lindquist E."/>
            <person name="Lucas S."/>
            <person name="Salamov A."/>
            <person name="McFadden G.I."/>
            <person name="Lane C.E."/>
            <person name="Keeling P.J."/>
            <person name="Gray M.W."/>
            <person name="Grigoriev I.V."/>
            <person name="Archibald J.M."/>
        </authorList>
    </citation>
    <scope>NUCLEOTIDE SEQUENCE</scope>
    <source>
        <strain evidence="3">CCMP2712</strain>
    </source>
</reference>
<dbReference type="PaxDb" id="55529-EKX34886"/>
<dbReference type="HOGENOM" id="CLU_1317610_0_0_1"/>
<protein>
    <submittedName>
        <fullName evidence="1 2">Uncharacterized protein</fullName>
    </submittedName>
</protein>
<reference evidence="2" key="3">
    <citation type="submission" date="2015-06" db="UniProtKB">
        <authorList>
            <consortium name="EnsemblProtists"/>
        </authorList>
    </citation>
    <scope>IDENTIFICATION</scope>
</reference>
<dbReference type="EMBL" id="JH993101">
    <property type="protein sequence ID" value="EKX34886.1"/>
    <property type="molecule type" value="Genomic_DNA"/>
</dbReference>